<accession>A0A0D9XHQ1</accession>
<dbReference type="eggNOG" id="KOG0156">
    <property type="taxonomic scope" value="Eukaryota"/>
</dbReference>
<evidence type="ECO:0000256" key="9">
    <source>
        <dbReference type="ARBA" id="ARBA00023136"/>
    </source>
</evidence>
<dbReference type="PROSITE" id="PS00086">
    <property type="entry name" value="CYTOCHROME_P450"/>
    <property type="match status" value="1"/>
</dbReference>
<comment type="similarity">
    <text evidence="11">Belongs to the cytochrome P450 family.</text>
</comment>
<dbReference type="CDD" id="cd11075">
    <property type="entry name" value="CYP77_89"/>
    <property type="match status" value="1"/>
</dbReference>
<reference evidence="13" key="3">
    <citation type="submission" date="2015-04" db="UniProtKB">
        <authorList>
            <consortium name="EnsemblPlants"/>
        </authorList>
    </citation>
    <scope>IDENTIFICATION</scope>
</reference>
<dbReference type="InterPro" id="IPR036396">
    <property type="entry name" value="Cyt_P450_sf"/>
</dbReference>
<feature type="transmembrane region" description="Helical" evidence="12">
    <location>
        <begin position="6"/>
        <end position="26"/>
    </location>
</feature>
<dbReference type="GO" id="GO:0016020">
    <property type="term" value="C:membrane"/>
    <property type="evidence" value="ECO:0007669"/>
    <property type="project" value="UniProtKB-SubCell"/>
</dbReference>
<comment type="subcellular location">
    <subcellularLocation>
        <location evidence="1">Membrane</location>
        <topology evidence="1">Single-pass membrane protein</topology>
    </subcellularLocation>
</comment>
<evidence type="ECO:0000256" key="3">
    <source>
        <dbReference type="ARBA" id="ARBA00022692"/>
    </source>
</evidence>
<feature type="binding site" description="axial binding residue" evidence="10">
    <location>
        <position position="457"/>
    </location>
    <ligand>
        <name>heme</name>
        <dbReference type="ChEBI" id="CHEBI:30413"/>
    </ligand>
    <ligandPart>
        <name>Fe</name>
        <dbReference type="ChEBI" id="CHEBI:18248"/>
    </ligandPart>
</feature>
<evidence type="ECO:0000256" key="6">
    <source>
        <dbReference type="ARBA" id="ARBA00023002"/>
    </source>
</evidence>
<comment type="cofactor">
    <cofactor evidence="10">
        <name>heme</name>
        <dbReference type="ChEBI" id="CHEBI:30413"/>
    </cofactor>
</comment>
<keyword evidence="4 10" id="KW-0479">Metal-binding</keyword>
<organism evidence="13 14">
    <name type="scientific">Leersia perrieri</name>
    <dbReference type="NCBI Taxonomy" id="77586"/>
    <lineage>
        <taxon>Eukaryota</taxon>
        <taxon>Viridiplantae</taxon>
        <taxon>Streptophyta</taxon>
        <taxon>Embryophyta</taxon>
        <taxon>Tracheophyta</taxon>
        <taxon>Spermatophyta</taxon>
        <taxon>Magnoliopsida</taxon>
        <taxon>Liliopsida</taxon>
        <taxon>Poales</taxon>
        <taxon>Poaceae</taxon>
        <taxon>BOP clade</taxon>
        <taxon>Oryzoideae</taxon>
        <taxon>Oryzeae</taxon>
        <taxon>Oryzinae</taxon>
        <taxon>Leersia</taxon>
    </lineage>
</organism>
<evidence type="ECO:0000256" key="12">
    <source>
        <dbReference type="SAM" id="Phobius"/>
    </source>
</evidence>
<evidence type="ECO:0000256" key="10">
    <source>
        <dbReference type="PIRSR" id="PIRSR602401-1"/>
    </source>
</evidence>
<dbReference type="Gramene" id="LPERR10G01560.1">
    <property type="protein sequence ID" value="LPERR10G01560.1"/>
    <property type="gene ID" value="LPERR10G01560"/>
</dbReference>
<keyword evidence="5 12" id="KW-1133">Transmembrane helix</keyword>
<keyword evidence="14" id="KW-1185">Reference proteome</keyword>
<dbReference type="PRINTS" id="PR00463">
    <property type="entry name" value="EP450I"/>
</dbReference>
<reference evidence="14" key="2">
    <citation type="submission" date="2013-12" db="EMBL/GenBank/DDBJ databases">
        <authorList>
            <person name="Yu Y."/>
            <person name="Lee S."/>
            <person name="de Baynast K."/>
            <person name="Wissotski M."/>
            <person name="Liu L."/>
            <person name="Talag J."/>
            <person name="Goicoechea J."/>
            <person name="Angelova A."/>
            <person name="Jetty R."/>
            <person name="Kudrna D."/>
            <person name="Golser W."/>
            <person name="Rivera L."/>
            <person name="Zhang J."/>
            <person name="Wing R."/>
        </authorList>
    </citation>
    <scope>NUCLEOTIDE SEQUENCE</scope>
</reference>
<protein>
    <recommendedName>
        <fullName evidence="15">Cytochrome P450</fullName>
    </recommendedName>
</protein>
<dbReference type="STRING" id="77586.A0A0D9XHQ1"/>
<proteinExistence type="inferred from homology"/>
<evidence type="ECO:0000256" key="4">
    <source>
        <dbReference type="ARBA" id="ARBA00022723"/>
    </source>
</evidence>
<dbReference type="EnsemblPlants" id="LPERR10G01560.1">
    <property type="protein sequence ID" value="LPERR10G01560.1"/>
    <property type="gene ID" value="LPERR10G01560"/>
</dbReference>
<keyword evidence="3 12" id="KW-0812">Transmembrane</keyword>
<dbReference type="PANTHER" id="PTHR24298:SF152">
    <property type="entry name" value="CYTOCHROME P450 FAMILY PROTEIN, EXPRESSED"/>
    <property type="match status" value="1"/>
</dbReference>
<dbReference type="GO" id="GO:0005506">
    <property type="term" value="F:iron ion binding"/>
    <property type="evidence" value="ECO:0007669"/>
    <property type="project" value="InterPro"/>
</dbReference>
<dbReference type="SUPFAM" id="SSF48264">
    <property type="entry name" value="Cytochrome P450"/>
    <property type="match status" value="1"/>
</dbReference>
<dbReference type="PANTHER" id="PTHR24298">
    <property type="entry name" value="FLAVONOID 3'-MONOOXYGENASE-RELATED"/>
    <property type="match status" value="1"/>
</dbReference>
<keyword evidence="6 11" id="KW-0560">Oxidoreductase</keyword>
<evidence type="ECO:0000256" key="8">
    <source>
        <dbReference type="ARBA" id="ARBA00023033"/>
    </source>
</evidence>
<evidence type="ECO:0000256" key="11">
    <source>
        <dbReference type="RuleBase" id="RU000461"/>
    </source>
</evidence>
<dbReference type="AlphaFoldDB" id="A0A0D9XHQ1"/>
<keyword evidence="2 10" id="KW-0349">Heme</keyword>
<dbReference type="PRINTS" id="PR00385">
    <property type="entry name" value="P450"/>
</dbReference>
<dbReference type="Proteomes" id="UP000032180">
    <property type="component" value="Chromosome 10"/>
</dbReference>
<dbReference type="FunFam" id="1.10.630.10:FF:000012">
    <property type="entry name" value="Cytochrome P450 family protein"/>
    <property type="match status" value="1"/>
</dbReference>
<keyword evidence="7 10" id="KW-0408">Iron</keyword>
<name>A0A0D9XHQ1_9ORYZ</name>
<dbReference type="InterPro" id="IPR002401">
    <property type="entry name" value="Cyt_P450_E_grp-I"/>
</dbReference>
<evidence type="ECO:0000313" key="13">
    <source>
        <dbReference type="EnsemblPlants" id="LPERR10G01560.1"/>
    </source>
</evidence>
<evidence type="ECO:0008006" key="15">
    <source>
        <dbReference type="Google" id="ProtNLM"/>
    </source>
</evidence>
<dbReference type="GO" id="GO:0016709">
    <property type="term" value="F:oxidoreductase activity, acting on paired donors, with incorporation or reduction of molecular oxygen, NAD(P)H as one donor, and incorporation of one atom of oxygen"/>
    <property type="evidence" value="ECO:0007669"/>
    <property type="project" value="TreeGrafter"/>
</dbReference>
<reference evidence="13 14" key="1">
    <citation type="submission" date="2012-08" db="EMBL/GenBank/DDBJ databases">
        <title>Oryza genome evolution.</title>
        <authorList>
            <person name="Wing R.A."/>
        </authorList>
    </citation>
    <scope>NUCLEOTIDE SEQUENCE</scope>
</reference>
<dbReference type="InterPro" id="IPR017972">
    <property type="entry name" value="Cyt_P450_CS"/>
</dbReference>
<evidence type="ECO:0000313" key="14">
    <source>
        <dbReference type="Proteomes" id="UP000032180"/>
    </source>
</evidence>
<evidence type="ECO:0000256" key="5">
    <source>
        <dbReference type="ARBA" id="ARBA00022989"/>
    </source>
</evidence>
<feature type="transmembrane region" description="Helical" evidence="12">
    <location>
        <begin position="178"/>
        <end position="200"/>
    </location>
</feature>
<keyword evidence="8 11" id="KW-0503">Monooxygenase</keyword>
<dbReference type="Gene3D" id="1.10.630.10">
    <property type="entry name" value="Cytochrome P450"/>
    <property type="match status" value="1"/>
</dbReference>
<feature type="transmembrane region" description="Helical" evidence="12">
    <location>
        <begin position="215"/>
        <end position="238"/>
    </location>
</feature>
<evidence type="ECO:0000256" key="1">
    <source>
        <dbReference type="ARBA" id="ARBA00004167"/>
    </source>
</evidence>
<sequence>MADYVTSWTPWLVTAIVLPLASFVILSNVRNRLRRLPPGPPVVPVLGNLVWFTITSNMHLMETLRRMHERYGPVVALRFGSDLVIDISDRRLAHAVLVQSGAAVADRPFLASLDLLGHNNALTITSSNYDAHWRLLRRNFVAKMAQPAQLQLFSPAREWALADLTDKLRCRKINGGDAILAMFYHTMMCILVAMCFGEWLDEGAVRELKAALHELMIYSITNLWVFDFVPSISTRFFSGRRRQMDAYRRRLKGIYLPLINARRERRKGLREDSPTTFQLSYVDTLLEIRLKDEGNRELTDDEISGLCSEFLSAGTDIPSSALQWTMAELVKNPAIQNKLYSDIKAVTGGSGKVSPEDLHKLPYLKAVVLESLRRHPPAHQLLPHTAAEDVELSGYVIPKGATVNFMVVDFGLDKNVWDRPMEFVPERFLPGGDGELVDVTGTREIKMIPFGAGRRICPGISVGSQHLEYLVANLVSAFEWREVKGMEVDFSEMFEFSAVMKKPLEVNLVARDE</sequence>
<evidence type="ECO:0000256" key="7">
    <source>
        <dbReference type="ARBA" id="ARBA00023004"/>
    </source>
</evidence>
<dbReference type="Pfam" id="PF00067">
    <property type="entry name" value="p450"/>
    <property type="match status" value="1"/>
</dbReference>
<dbReference type="GO" id="GO:0020037">
    <property type="term" value="F:heme binding"/>
    <property type="evidence" value="ECO:0007669"/>
    <property type="project" value="InterPro"/>
</dbReference>
<evidence type="ECO:0000256" key="2">
    <source>
        <dbReference type="ARBA" id="ARBA00022617"/>
    </source>
</evidence>
<dbReference type="HOGENOM" id="CLU_001570_4_0_1"/>
<keyword evidence="9 12" id="KW-0472">Membrane</keyword>
<dbReference type="InterPro" id="IPR001128">
    <property type="entry name" value="Cyt_P450"/>
</dbReference>
<dbReference type="InterPro" id="IPR051103">
    <property type="entry name" value="Plant_metabolite_P450s"/>
</dbReference>